<dbReference type="PROSITE" id="PS50075">
    <property type="entry name" value="CARRIER"/>
    <property type="match status" value="1"/>
</dbReference>
<dbReference type="InterPro" id="IPR036736">
    <property type="entry name" value="ACP-like_sf"/>
</dbReference>
<dbReference type="Proteomes" id="UP000214880">
    <property type="component" value="Unassembled WGS sequence"/>
</dbReference>
<keyword evidence="5" id="KW-1185">Reference proteome</keyword>
<dbReference type="InterPro" id="IPR009081">
    <property type="entry name" value="PP-bd_ACP"/>
</dbReference>
<evidence type="ECO:0000313" key="4">
    <source>
        <dbReference type="EMBL" id="SDL65143.1"/>
    </source>
</evidence>
<dbReference type="OrthoDB" id="2651967at2"/>
<dbReference type="Pfam" id="PF00550">
    <property type="entry name" value="PP-binding"/>
    <property type="match status" value="1"/>
</dbReference>
<protein>
    <submittedName>
        <fullName evidence="4">Acyl carrier protein</fullName>
    </submittedName>
</protein>
<reference evidence="4 5" key="1">
    <citation type="submission" date="2016-10" db="EMBL/GenBank/DDBJ databases">
        <authorList>
            <person name="de Groot N.N."/>
        </authorList>
    </citation>
    <scope>NUCLEOTIDE SEQUENCE [LARGE SCALE GENOMIC DNA]</scope>
    <source>
        <strain evidence="4 5">DSM 1736</strain>
    </source>
</reference>
<keyword evidence="2" id="KW-0597">Phosphoprotein</keyword>
<keyword evidence="1" id="KW-0596">Phosphopantetheine</keyword>
<sequence>MEKKEISDRIKSLLVEDLFLADSVDEIAGSAELGTDLGMDSVGFVELATLVGEVFGIEVADTDIGDGHFTSVDKVTEFVVLKAKWQGKSGEEG</sequence>
<dbReference type="AlphaFoldDB" id="A0A1G9LTB1"/>
<evidence type="ECO:0000313" key="5">
    <source>
        <dbReference type="Proteomes" id="UP000214880"/>
    </source>
</evidence>
<feature type="domain" description="Carrier" evidence="3">
    <location>
        <begin position="4"/>
        <end position="83"/>
    </location>
</feature>
<dbReference type="Gene3D" id="1.10.1200.10">
    <property type="entry name" value="ACP-like"/>
    <property type="match status" value="1"/>
</dbReference>
<dbReference type="EMBL" id="FNHB01000001">
    <property type="protein sequence ID" value="SDL65143.1"/>
    <property type="molecule type" value="Genomic_DNA"/>
</dbReference>
<name>A0A1G9LTB1_9FIRM</name>
<dbReference type="STRING" id="146817.SAMN04488502_101460"/>
<organism evidence="4 5">
    <name type="scientific">Dendrosporobacter quercicolus</name>
    <dbReference type="NCBI Taxonomy" id="146817"/>
    <lineage>
        <taxon>Bacteria</taxon>
        <taxon>Bacillati</taxon>
        <taxon>Bacillota</taxon>
        <taxon>Negativicutes</taxon>
        <taxon>Selenomonadales</taxon>
        <taxon>Sporomusaceae</taxon>
        <taxon>Dendrosporobacter</taxon>
    </lineage>
</organism>
<gene>
    <name evidence="4" type="ORF">SAMN04488502_101460</name>
</gene>
<proteinExistence type="predicted"/>
<evidence type="ECO:0000259" key="3">
    <source>
        <dbReference type="PROSITE" id="PS50075"/>
    </source>
</evidence>
<accession>A0A1G9LTB1</accession>
<evidence type="ECO:0000256" key="1">
    <source>
        <dbReference type="ARBA" id="ARBA00022450"/>
    </source>
</evidence>
<dbReference type="SUPFAM" id="SSF47336">
    <property type="entry name" value="ACP-like"/>
    <property type="match status" value="1"/>
</dbReference>
<evidence type="ECO:0000256" key="2">
    <source>
        <dbReference type="ARBA" id="ARBA00022553"/>
    </source>
</evidence>
<dbReference type="PROSITE" id="PS00012">
    <property type="entry name" value="PHOSPHOPANTETHEINE"/>
    <property type="match status" value="1"/>
</dbReference>
<dbReference type="RefSeq" id="WP_092067873.1">
    <property type="nucleotide sequence ID" value="NZ_FNHB01000001.1"/>
</dbReference>
<dbReference type="InterPro" id="IPR006162">
    <property type="entry name" value="Ppantetheine_attach_site"/>
</dbReference>